<evidence type="ECO:0000256" key="1">
    <source>
        <dbReference type="SAM" id="MobiDB-lite"/>
    </source>
</evidence>
<evidence type="ECO:0000313" key="3">
    <source>
        <dbReference type="Proteomes" id="UP000434172"/>
    </source>
</evidence>
<name>A0A8H3VZ39_9PEZI</name>
<comment type="caution">
    <text evidence="2">The sequence shown here is derived from an EMBL/GenBank/DDBJ whole genome shotgun (WGS) entry which is preliminary data.</text>
</comment>
<dbReference type="OrthoDB" id="73875at2759"/>
<dbReference type="Proteomes" id="UP000434172">
    <property type="component" value="Unassembled WGS sequence"/>
</dbReference>
<accession>A0A8H3VZ39</accession>
<feature type="region of interest" description="Disordered" evidence="1">
    <location>
        <begin position="353"/>
        <end position="377"/>
    </location>
</feature>
<protein>
    <submittedName>
        <fullName evidence="2">Uncharacterized protein</fullName>
    </submittedName>
</protein>
<gene>
    <name evidence="2" type="ORF">GQ607_015887</name>
</gene>
<reference evidence="2 3" key="1">
    <citation type="submission" date="2019-12" db="EMBL/GenBank/DDBJ databases">
        <title>A genome sequence resource for the geographically widespread anthracnose pathogen Colletotrichum asianum.</title>
        <authorList>
            <person name="Meng Y."/>
        </authorList>
    </citation>
    <scope>NUCLEOTIDE SEQUENCE [LARGE SCALE GENOMIC DNA]</scope>
    <source>
        <strain evidence="2 3">ICMP 18580</strain>
    </source>
</reference>
<keyword evidence="3" id="KW-1185">Reference proteome</keyword>
<dbReference type="EMBL" id="WOWK01000144">
    <property type="protein sequence ID" value="KAF0316874.1"/>
    <property type="molecule type" value="Genomic_DNA"/>
</dbReference>
<evidence type="ECO:0000313" key="2">
    <source>
        <dbReference type="EMBL" id="KAF0316874.1"/>
    </source>
</evidence>
<organism evidence="2 3">
    <name type="scientific">Colletotrichum asianum</name>
    <dbReference type="NCBI Taxonomy" id="702518"/>
    <lineage>
        <taxon>Eukaryota</taxon>
        <taxon>Fungi</taxon>
        <taxon>Dikarya</taxon>
        <taxon>Ascomycota</taxon>
        <taxon>Pezizomycotina</taxon>
        <taxon>Sordariomycetes</taxon>
        <taxon>Hypocreomycetidae</taxon>
        <taxon>Glomerellales</taxon>
        <taxon>Glomerellaceae</taxon>
        <taxon>Colletotrichum</taxon>
        <taxon>Colletotrichum gloeosporioides species complex</taxon>
    </lineage>
</organism>
<proteinExistence type="predicted"/>
<dbReference type="AlphaFoldDB" id="A0A8H3VZ39"/>
<sequence length="394" mass="44343">MTDILQFIATGTISTSTGRFDYTYGSYFYYQLGFKAKAIVLDWANWALKDRLAYAPDLRKYTIYRSSGSIDLQGNRKRMSYANDTLAETALLDLMYLFKRQDDDSMDLDPQMPQSTQQIQCPAGDNSSLKLLGLRWMMNYMTQNVGKMDPETDPDDRDDLLIGWFQGSNTDFDGVTQGWSSYEKNRLVPVGYDPVNWSGQPADKSWTFKRNYTLSVIDDGSQASNWWDAIGKQFTTNTGYTFCNPNGYSSVICAVNIFDQDDYYQNSRQSNAAEFNGPCYRSDSYAANGWPGYYWYSRCKVDFGAAVTKRSEGDAAIEKDEWEITGVMMLDDDFAVGEDVDWDLLAKQDAGQKTEASISEAETPLVSAKDSPSDSSVLVSLPTLDAIPFPLDKA</sequence>